<sequence length="458" mass="52632">MKILLVSFDKGLVDQLKERLSNYEVIDVRNGDEAINLVDTKVDFVVYDAISGSISEEDINQLYTKKFKDSHYIVLVDDLFPIDPKNLLVTKKTLIKRDEALEKVPHVIEGGYVPEEINLPKYEVEGRSSLELKPQEEHILEESQLKEYVIESTFPSEPKQLESHVEQTQKENKKVLIVSFDSNIINFFSERLGNTAQIIVAKNVREAREKVHDADVVVFDTISGAVAQRTLTEFSKNPVLSKKPYVLLLDELFAIDVDSIDLQHKYTYSRERELTNALQKVEELLVEKKDISKDLIELLLEMTQKEKLVHHEEEVPSELPAVSQVVEQVPEVEKIFEKAPISESIPEITQKEESFYHTEEKPVAEHILTPPVHQASAYQTEYIEKFVKEDVPRLIEEAIKNTITEDLMKSVINQVLSEKVEKVLMEEVSKIMNTLDIASIIREEASKALRERLRELIS</sequence>
<organism evidence="1 2">
    <name type="scientific">Thermocrinis minervae</name>
    <dbReference type="NCBI Taxonomy" id="381751"/>
    <lineage>
        <taxon>Bacteria</taxon>
        <taxon>Pseudomonadati</taxon>
        <taxon>Aquificota</taxon>
        <taxon>Aquificia</taxon>
        <taxon>Aquificales</taxon>
        <taxon>Aquificaceae</taxon>
        <taxon>Thermocrinis</taxon>
    </lineage>
</organism>
<dbReference type="EMBL" id="LT670846">
    <property type="protein sequence ID" value="SHK25620.1"/>
    <property type="molecule type" value="Genomic_DNA"/>
</dbReference>
<evidence type="ECO:0000313" key="1">
    <source>
        <dbReference type="EMBL" id="SHK25620.1"/>
    </source>
</evidence>
<reference evidence="1 2" key="1">
    <citation type="submission" date="2016-11" db="EMBL/GenBank/DDBJ databases">
        <authorList>
            <person name="Jaros S."/>
            <person name="Januszkiewicz K."/>
            <person name="Wedrychowicz H."/>
        </authorList>
    </citation>
    <scope>NUCLEOTIDE SEQUENCE [LARGE SCALE GENOMIC DNA]</scope>
    <source>
        <strain evidence="1 2">DSM 19557</strain>
    </source>
</reference>
<dbReference type="RefSeq" id="WP_079653627.1">
    <property type="nucleotide sequence ID" value="NZ_LT670846.1"/>
</dbReference>
<proteinExistence type="predicted"/>
<dbReference type="AlphaFoldDB" id="A0A1M6QZP3"/>
<gene>
    <name evidence="1" type="ORF">SAMN05444391_0458</name>
</gene>
<evidence type="ECO:0000313" key="2">
    <source>
        <dbReference type="Proteomes" id="UP000189810"/>
    </source>
</evidence>
<dbReference type="OrthoDB" id="13416at2"/>
<dbReference type="Proteomes" id="UP000189810">
    <property type="component" value="Chromosome I"/>
</dbReference>
<protein>
    <submittedName>
        <fullName evidence="1">DNA-binding response regulator, OmpR family, contains REC and winged-helix (WHTH) domain</fullName>
    </submittedName>
</protein>
<accession>A0A1M6QZP3</accession>
<dbReference type="GO" id="GO:0003677">
    <property type="term" value="F:DNA binding"/>
    <property type="evidence" value="ECO:0007669"/>
    <property type="project" value="UniProtKB-KW"/>
</dbReference>
<dbReference type="STRING" id="381751.SAMN05444391_0458"/>
<keyword evidence="2" id="KW-1185">Reference proteome</keyword>
<name>A0A1M6QZP3_9AQUI</name>
<keyword evidence="1" id="KW-0238">DNA-binding</keyword>